<gene>
    <name evidence="2" type="ORF">KUDE01_023366</name>
</gene>
<comment type="caution">
    <text evidence="2">The sequence shown here is derived from an EMBL/GenBank/DDBJ whole genome shotgun (WGS) entry which is preliminary data.</text>
</comment>
<proteinExistence type="predicted"/>
<feature type="non-terminal residue" evidence="2">
    <location>
        <position position="167"/>
    </location>
</feature>
<evidence type="ECO:0000256" key="1">
    <source>
        <dbReference type="SAM" id="MobiDB-lite"/>
    </source>
</evidence>
<evidence type="ECO:0000313" key="2">
    <source>
        <dbReference type="EMBL" id="KAK1882586.1"/>
    </source>
</evidence>
<sequence>SSWLQPPPLSPPDPPISPSPPLAGRPSPPSLMFPPDTSCEPLMLTAVHLVQPCHIDGHAALFLSLAASCPCTFGEADVSSTPEVPAAGPQWAGPRLVGFRTQWLLQQAGSGSALRLKQTKARERRRAAILLQHRRTHSHTHSSHSLLSASSDAGESAYCVGLSSDFS</sequence>
<feature type="compositionally biased region" description="Pro residues" evidence="1">
    <location>
        <begin position="1"/>
        <end position="32"/>
    </location>
</feature>
<feature type="region of interest" description="Disordered" evidence="1">
    <location>
        <begin position="1"/>
        <end position="34"/>
    </location>
</feature>
<evidence type="ECO:0000313" key="3">
    <source>
        <dbReference type="Proteomes" id="UP001228049"/>
    </source>
</evidence>
<dbReference type="EMBL" id="JASDAP010000023">
    <property type="protein sequence ID" value="KAK1882586.1"/>
    <property type="molecule type" value="Genomic_DNA"/>
</dbReference>
<organism evidence="2 3">
    <name type="scientific">Dissostichus eleginoides</name>
    <name type="common">Patagonian toothfish</name>
    <name type="synonym">Dissostichus amissus</name>
    <dbReference type="NCBI Taxonomy" id="100907"/>
    <lineage>
        <taxon>Eukaryota</taxon>
        <taxon>Metazoa</taxon>
        <taxon>Chordata</taxon>
        <taxon>Craniata</taxon>
        <taxon>Vertebrata</taxon>
        <taxon>Euteleostomi</taxon>
        <taxon>Actinopterygii</taxon>
        <taxon>Neopterygii</taxon>
        <taxon>Teleostei</taxon>
        <taxon>Neoteleostei</taxon>
        <taxon>Acanthomorphata</taxon>
        <taxon>Eupercaria</taxon>
        <taxon>Perciformes</taxon>
        <taxon>Notothenioidei</taxon>
        <taxon>Nototheniidae</taxon>
        <taxon>Dissostichus</taxon>
    </lineage>
</organism>
<keyword evidence="3" id="KW-1185">Reference proteome</keyword>
<protein>
    <submittedName>
        <fullName evidence="2">Uncharacterized protein</fullName>
    </submittedName>
</protein>
<name>A0AAD9BGR9_DISEL</name>
<reference evidence="2" key="1">
    <citation type="submission" date="2023-04" db="EMBL/GenBank/DDBJ databases">
        <title>Chromosome-level genome of Chaenocephalus aceratus.</title>
        <authorList>
            <person name="Park H."/>
        </authorList>
    </citation>
    <scope>NUCLEOTIDE SEQUENCE</scope>
    <source>
        <strain evidence="2">DE</strain>
        <tissue evidence="2">Muscle</tissue>
    </source>
</reference>
<dbReference type="AlphaFoldDB" id="A0AAD9BGR9"/>
<accession>A0AAD9BGR9</accession>
<dbReference type="Proteomes" id="UP001228049">
    <property type="component" value="Unassembled WGS sequence"/>
</dbReference>